<evidence type="ECO:0000256" key="1">
    <source>
        <dbReference type="SAM" id="MobiDB-lite"/>
    </source>
</evidence>
<feature type="compositionally biased region" description="Low complexity" evidence="1">
    <location>
        <begin position="199"/>
        <end position="214"/>
    </location>
</feature>
<feature type="region of interest" description="Disordered" evidence="1">
    <location>
        <begin position="28"/>
        <end position="58"/>
    </location>
</feature>
<dbReference type="AlphaFoldDB" id="C5KUX7"/>
<feature type="region of interest" description="Disordered" evidence="1">
    <location>
        <begin position="189"/>
        <end position="225"/>
    </location>
</feature>
<organism evidence="4">
    <name type="scientific">Perkinsus marinus (strain ATCC 50983 / TXsc)</name>
    <dbReference type="NCBI Taxonomy" id="423536"/>
    <lineage>
        <taxon>Eukaryota</taxon>
        <taxon>Sar</taxon>
        <taxon>Alveolata</taxon>
        <taxon>Perkinsozoa</taxon>
        <taxon>Perkinsea</taxon>
        <taxon>Perkinsida</taxon>
        <taxon>Perkinsidae</taxon>
        <taxon>Perkinsus</taxon>
    </lineage>
</organism>
<dbReference type="Proteomes" id="UP000007800">
    <property type="component" value="Unassembled WGS sequence"/>
</dbReference>
<feature type="compositionally biased region" description="Basic and acidic residues" evidence="1">
    <location>
        <begin position="47"/>
        <end position="57"/>
    </location>
</feature>
<evidence type="ECO:0000313" key="3">
    <source>
        <dbReference type="EMBL" id="EER11692.1"/>
    </source>
</evidence>
<gene>
    <name evidence="3" type="ORF">Pmar_PMAR002295</name>
</gene>
<feature type="compositionally biased region" description="Polar residues" evidence="1">
    <location>
        <begin position="28"/>
        <end position="43"/>
    </location>
</feature>
<evidence type="ECO:0000313" key="4">
    <source>
        <dbReference type="Proteomes" id="UP000007800"/>
    </source>
</evidence>
<evidence type="ECO:0000256" key="2">
    <source>
        <dbReference type="SAM" id="SignalP"/>
    </source>
</evidence>
<proteinExistence type="predicted"/>
<keyword evidence="4" id="KW-1185">Reference proteome</keyword>
<protein>
    <submittedName>
        <fullName evidence="3">Uncharacterized protein</fullName>
    </submittedName>
</protein>
<feature type="signal peptide" evidence="2">
    <location>
        <begin position="1"/>
        <end position="26"/>
    </location>
</feature>
<dbReference type="GeneID" id="9047116"/>
<feature type="chain" id="PRO_5002952865" evidence="2">
    <location>
        <begin position="27"/>
        <end position="454"/>
    </location>
</feature>
<name>C5KUX7_PERM5</name>
<dbReference type="InParanoid" id="C5KUX7"/>
<feature type="region of interest" description="Disordered" evidence="1">
    <location>
        <begin position="344"/>
        <end position="363"/>
    </location>
</feature>
<sequence>MISSMILRELAILLALLGITIQQGCGSKSEASTAKSSGNTQKAGSFRRSDSSNESYRHQKTWSVYHPGVTTHRQVCTAKYNDTLNLKEYNLKLERRKEGSEKWTAKLSGKCGHRENLEADLTGDDLDKLQGEKNCVVAWEALGVTSRVIVARKSVPPVAKHFMDLFSLLHLLLATSIVFIGTIEIQGCGSNKSSTRGGAEASSTETSTETESAAKASKQTAPDEVKDGGKFKICRASSTDHTYKLSVQRTLKSGETQWKVKLVGDKCGDKTGAKKEIVDDLAKDLQGEDVDCKAVWEKFGVTAENPSRLKTLCTDPAWLALKVVGRKRKYKVKNQMRAPKPEWPVQVHHPARPGRVPGTPGDTVQSCDASAGLFHLIVKRVKRGGQSNYEVSMVGSKCGPDVVPETPLSGENTAKLQEDNISCAKVWKALGVATATSTEETLSDMCAKLKAGQL</sequence>
<reference evidence="3 4" key="1">
    <citation type="submission" date="2008-07" db="EMBL/GenBank/DDBJ databases">
        <authorList>
            <person name="El-Sayed N."/>
            <person name="Caler E."/>
            <person name="Inman J."/>
            <person name="Amedeo P."/>
            <person name="Hass B."/>
            <person name="Wortman J."/>
        </authorList>
    </citation>
    <scope>NUCLEOTIDE SEQUENCE [LARGE SCALE GENOMIC DNA]</scope>
    <source>
        <strain evidence="4">ATCC 50983 / TXsc</strain>
    </source>
</reference>
<keyword evidence="2" id="KW-0732">Signal</keyword>
<dbReference type="OrthoDB" id="425213at2759"/>
<dbReference type="EMBL" id="GG676384">
    <property type="protein sequence ID" value="EER11692.1"/>
    <property type="molecule type" value="Genomic_DNA"/>
</dbReference>
<accession>C5KUX7</accession>
<dbReference type="RefSeq" id="XP_002779897.1">
    <property type="nucleotide sequence ID" value="XM_002779851.1"/>
</dbReference>